<evidence type="ECO:0000313" key="4">
    <source>
        <dbReference type="Proteomes" id="UP000054988"/>
    </source>
</evidence>
<evidence type="ECO:0000313" key="3">
    <source>
        <dbReference type="EMBL" id="KTB34360.1"/>
    </source>
</evidence>
<proteinExistence type="predicted"/>
<organism evidence="3 4">
    <name type="scientific">Moniliophthora roreri</name>
    <name type="common">Frosty pod rot fungus</name>
    <name type="synonym">Monilia roreri</name>
    <dbReference type="NCBI Taxonomy" id="221103"/>
    <lineage>
        <taxon>Eukaryota</taxon>
        <taxon>Fungi</taxon>
        <taxon>Dikarya</taxon>
        <taxon>Basidiomycota</taxon>
        <taxon>Agaricomycotina</taxon>
        <taxon>Agaricomycetes</taxon>
        <taxon>Agaricomycetidae</taxon>
        <taxon>Agaricales</taxon>
        <taxon>Marasmiineae</taxon>
        <taxon>Marasmiaceae</taxon>
        <taxon>Moniliophthora</taxon>
    </lineage>
</organism>
<feature type="transmembrane region" description="Helical" evidence="2">
    <location>
        <begin position="164"/>
        <end position="186"/>
    </location>
</feature>
<reference evidence="3 4" key="1">
    <citation type="submission" date="2015-12" db="EMBL/GenBank/DDBJ databases">
        <title>Draft genome sequence of Moniliophthora roreri, the causal agent of frosty pod rot of cacao.</title>
        <authorList>
            <person name="Aime M.C."/>
            <person name="Diaz-Valderrama J.R."/>
            <person name="Kijpornyongpan T."/>
            <person name="Phillips-Mora W."/>
        </authorList>
    </citation>
    <scope>NUCLEOTIDE SEQUENCE [LARGE SCALE GENOMIC DNA]</scope>
    <source>
        <strain evidence="3 4">MCA 2952</strain>
    </source>
</reference>
<evidence type="ECO:0000256" key="2">
    <source>
        <dbReference type="SAM" id="Phobius"/>
    </source>
</evidence>
<accession>A0A0W0FDH5</accession>
<comment type="caution">
    <text evidence="3">The sequence shown here is derived from an EMBL/GenBank/DDBJ whole genome shotgun (WGS) entry which is preliminary data.</text>
</comment>
<dbReference type="EMBL" id="LATX01002090">
    <property type="protein sequence ID" value="KTB34360.1"/>
    <property type="molecule type" value="Genomic_DNA"/>
</dbReference>
<keyword evidence="2" id="KW-0472">Membrane</keyword>
<dbReference type="AlphaFoldDB" id="A0A0W0FDH5"/>
<dbReference type="Proteomes" id="UP000054988">
    <property type="component" value="Unassembled WGS sequence"/>
</dbReference>
<sequence length="329" mass="36499">MVGFLCYVCGSLFIWISTIAPLVLTFNIDIQPTVTVGQNATFSWTWNQTDPPFIRIALKTDASEGGCPNIQSISDLFKAFKQDDVVASLRLDEFPTEFDNTKRGSGDFTVRQTGLCRLCAYSSRRDSTRYARLTRVASSQEFYAVVSAVVASQDSRDQLSRTSIIAISAVGGFAFLLILVIVYSLYRQRKRPRGSLIGSMISPYLYFQAALRRPKGLWRRAGPEAIPTQHDAPSATRQLDPELRHDTPLNAGHSAASANDQIPMTTEVELDAGLDRGNITRSPPVNNQERERRIIYHHDSGWRPVARAAASRPEGGSVLEMPPRYDASV</sequence>
<feature type="region of interest" description="Disordered" evidence="1">
    <location>
        <begin position="307"/>
        <end position="329"/>
    </location>
</feature>
<keyword evidence="2" id="KW-0812">Transmembrane</keyword>
<name>A0A0W0FDH5_MONRR</name>
<dbReference type="CDD" id="cd12087">
    <property type="entry name" value="TM_EGFR-like"/>
    <property type="match status" value="1"/>
</dbReference>
<evidence type="ECO:0000256" key="1">
    <source>
        <dbReference type="SAM" id="MobiDB-lite"/>
    </source>
</evidence>
<keyword evidence="2" id="KW-1133">Transmembrane helix</keyword>
<gene>
    <name evidence="3" type="ORF">WG66_13098</name>
</gene>
<protein>
    <submittedName>
        <fullName evidence="3">Uncharacterized protein</fullName>
    </submittedName>
</protein>